<name>A0AAV7IR34_COTGL</name>
<accession>A0AAV7IR34</accession>
<dbReference type="Proteomes" id="UP000826195">
    <property type="component" value="Unassembled WGS sequence"/>
</dbReference>
<protein>
    <submittedName>
        <fullName evidence="2">Uncharacterized protein</fullName>
    </submittedName>
</protein>
<dbReference type="AlphaFoldDB" id="A0AAV7IR34"/>
<evidence type="ECO:0000313" key="2">
    <source>
        <dbReference type="EMBL" id="KAH0567289.1"/>
    </source>
</evidence>
<feature type="compositionally biased region" description="Basic and acidic residues" evidence="1">
    <location>
        <begin position="115"/>
        <end position="128"/>
    </location>
</feature>
<sequence>MLQVATRPWSPDQGKTREMTKLCNHKRKLLLPVAAASPVASCTPVVSSSTLPVLQFNCENEPENSDKKHEAGLKIRDLLTPAPYSGSFGVIFRTFIRDQRSREHVPSFIGQGPKVESDGCRTAEGRSW</sequence>
<feature type="region of interest" description="Disordered" evidence="1">
    <location>
        <begin position="106"/>
        <end position="128"/>
    </location>
</feature>
<keyword evidence="3" id="KW-1185">Reference proteome</keyword>
<reference evidence="2 3" key="1">
    <citation type="journal article" date="2021" name="J. Hered.">
        <title>A chromosome-level genome assembly of the parasitoid wasp, Cotesia glomerata (Hymenoptera: Braconidae).</title>
        <authorList>
            <person name="Pinto B.J."/>
            <person name="Weis J.J."/>
            <person name="Gamble T."/>
            <person name="Ode P.J."/>
            <person name="Paul R."/>
            <person name="Zaspel J.M."/>
        </authorList>
    </citation>
    <scope>NUCLEOTIDE SEQUENCE [LARGE SCALE GENOMIC DNA]</scope>
    <source>
        <strain evidence="2">CgM1</strain>
    </source>
</reference>
<gene>
    <name evidence="2" type="ORF">KQX54_008118</name>
</gene>
<evidence type="ECO:0000256" key="1">
    <source>
        <dbReference type="SAM" id="MobiDB-lite"/>
    </source>
</evidence>
<evidence type="ECO:0000313" key="3">
    <source>
        <dbReference type="Proteomes" id="UP000826195"/>
    </source>
</evidence>
<proteinExistence type="predicted"/>
<dbReference type="EMBL" id="JAHXZJ010000001">
    <property type="protein sequence ID" value="KAH0567289.1"/>
    <property type="molecule type" value="Genomic_DNA"/>
</dbReference>
<organism evidence="2 3">
    <name type="scientific">Cotesia glomerata</name>
    <name type="common">Lepidopteran parasitic wasp</name>
    <name type="synonym">Apanteles glomeratus</name>
    <dbReference type="NCBI Taxonomy" id="32391"/>
    <lineage>
        <taxon>Eukaryota</taxon>
        <taxon>Metazoa</taxon>
        <taxon>Ecdysozoa</taxon>
        <taxon>Arthropoda</taxon>
        <taxon>Hexapoda</taxon>
        <taxon>Insecta</taxon>
        <taxon>Pterygota</taxon>
        <taxon>Neoptera</taxon>
        <taxon>Endopterygota</taxon>
        <taxon>Hymenoptera</taxon>
        <taxon>Apocrita</taxon>
        <taxon>Ichneumonoidea</taxon>
        <taxon>Braconidae</taxon>
        <taxon>Microgastrinae</taxon>
        <taxon>Cotesia</taxon>
    </lineage>
</organism>
<comment type="caution">
    <text evidence="2">The sequence shown here is derived from an EMBL/GenBank/DDBJ whole genome shotgun (WGS) entry which is preliminary data.</text>
</comment>